<dbReference type="Proteomes" id="UP000430692">
    <property type="component" value="Unassembled WGS sequence"/>
</dbReference>
<dbReference type="EMBL" id="WUUL01000003">
    <property type="protein sequence ID" value="MXQ53232.1"/>
    <property type="molecule type" value="Genomic_DNA"/>
</dbReference>
<gene>
    <name evidence="1" type="ORF">GSM42_05690</name>
</gene>
<reference evidence="1 2" key="1">
    <citation type="submission" date="2019-12" db="EMBL/GenBank/DDBJ databases">
        <title>Whole-genome analyses of novel actinobacteria.</title>
        <authorList>
            <person name="Sahin N."/>
            <person name="Saygin H."/>
        </authorList>
    </citation>
    <scope>NUCLEOTIDE SEQUENCE [LARGE SCALE GENOMIC DNA]</scope>
    <source>
        <strain evidence="1 2">KC615</strain>
    </source>
</reference>
<dbReference type="RefSeq" id="WP_160800591.1">
    <property type="nucleotide sequence ID" value="NZ_WUUL01000003.1"/>
</dbReference>
<keyword evidence="2" id="KW-1185">Reference proteome</keyword>
<accession>A0A6I4VYS7</accession>
<evidence type="ECO:0000313" key="1">
    <source>
        <dbReference type="EMBL" id="MXQ53232.1"/>
    </source>
</evidence>
<protein>
    <submittedName>
        <fullName evidence="1">Uncharacterized protein</fullName>
    </submittedName>
</protein>
<sequence length="140" mass="15545">MKTLSKSISLFVVASAILLGGISFPQESDAKPKCLVKGSVDVNSGSGKPSKHFYFTAKQDFKPYIDMTFYGDKKGDGQITLLGNGALDEGGFKSFKYTTKKQTKTFLLNNKKAKKNKKYELYFVSEKNKPLHVKSFCLHG</sequence>
<comment type="caution">
    <text evidence="1">The sequence shown here is derived from an EMBL/GenBank/DDBJ whole genome shotgun (WGS) entry which is preliminary data.</text>
</comment>
<proteinExistence type="predicted"/>
<evidence type="ECO:0000313" key="2">
    <source>
        <dbReference type="Proteomes" id="UP000430692"/>
    </source>
</evidence>
<organism evidence="1 2">
    <name type="scientific">Shimazuella alba</name>
    <dbReference type="NCBI Taxonomy" id="2690964"/>
    <lineage>
        <taxon>Bacteria</taxon>
        <taxon>Bacillati</taxon>
        <taxon>Bacillota</taxon>
        <taxon>Bacilli</taxon>
        <taxon>Bacillales</taxon>
        <taxon>Thermoactinomycetaceae</taxon>
        <taxon>Shimazuella</taxon>
    </lineage>
</organism>
<name>A0A6I4VYS7_9BACL</name>
<dbReference type="AlphaFoldDB" id="A0A6I4VYS7"/>